<gene>
    <name evidence="2" type="ORF">Air01nite_25800</name>
</gene>
<accession>A0ABQ4C2G4</accession>
<dbReference type="Proteomes" id="UP000624325">
    <property type="component" value="Unassembled WGS sequence"/>
</dbReference>
<feature type="domain" description="Thioredoxin" evidence="1">
    <location>
        <begin position="43"/>
        <end position="176"/>
    </location>
</feature>
<dbReference type="InterPro" id="IPR036249">
    <property type="entry name" value="Thioredoxin-like_sf"/>
</dbReference>
<dbReference type="RefSeq" id="WP_203702299.1">
    <property type="nucleotide sequence ID" value="NZ_BAAALU010000028.1"/>
</dbReference>
<proteinExistence type="predicted"/>
<keyword evidence="3" id="KW-1185">Reference proteome</keyword>
<dbReference type="EMBL" id="BONC01000015">
    <property type="protein sequence ID" value="GIF56485.1"/>
    <property type="molecule type" value="Genomic_DNA"/>
</dbReference>
<evidence type="ECO:0000313" key="2">
    <source>
        <dbReference type="EMBL" id="GIF56485.1"/>
    </source>
</evidence>
<comment type="caution">
    <text evidence="2">The sequence shown here is derived from an EMBL/GenBank/DDBJ whole genome shotgun (WGS) entry which is preliminary data.</text>
</comment>
<dbReference type="PROSITE" id="PS51352">
    <property type="entry name" value="THIOREDOXIN_2"/>
    <property type="match status" value="1"/>
</dbReference>
<protein>
    <recommendedName>
        <fullName evidence="1">Thioredoxin domain-containing protein</fullName>
    </recommendedName>
</protein>
<sequence length="176" mass="18142">MAVAVAVLGLFCLANLLLTVGVVRRLRDHSAMLELVGGPEVISPVGSAVDEYAAVAIDGASVRRDLLVGLTLVGFFSPTCGPCHERLPLFVTRARLMPAERVLAVVVGQGDDDSDGTREIVGRLTEVATVVVEPPNGVLAQAFGVRGFPAFALVDASGEVVGAGTDPATLPVAVAW</sequence>
<evidence type="ECO:0000313" key="3">
    <source>
        <dbReference type="Proteomes" id="UP000624325"/>
    </source>
</evidence>
<dbReference type="PROSITE" id="PS00194">
    <property type="entry name" value="THIOREDOXIN_1"/>
    <property type="match status" value="1"/>
</dbReference>
<name>A0ABQ4C2G4_9ACTN</name>
<evidence type="ECO:0000259" key="1">
    <source>
        <dbReference type="PROSITE" id="PS51352"/>
    </source>
</evidence>
<reference evidence="2 3" key="1">
    <citation type="submission" date="2021-01" db="EMBL/GenBank/DDBJ databases">
        <title>Whole genome shotgun sequence of Asanoa iriomotensis NBRC 100142.</title>
        <authorList>
            <person name="Komaki H."/>
            <person name="Tamura T."/>
        </authorList>
    </citation>
    <scope>NUCLEOTIDE SEQUENCE [LARGE SCALE GENOMIC DNA]</scope>
    <source>
        <strain evidence="2 3">NBRC 100142</strain>
    </source>
</reference>
<dbReference type="Gene3D" id="3.40.30.10">
    <property type="entry name" value="Glutaredoxin"/>
    <property type="match status" value="1"/>
</dbReference>
<dbReference type="InterPro" id="IPR017937">
    <property type="entry name" value="Thioredoxin_CS"/>
</dbReference>
<dbReference type="SUPFAM" id="SSF52833">
    <property type="entry name" value="Thioredoxin-like"/>
    <property type="match status" value="1"/>
</dbReference>
<dbReference type="InterPro" id="IPR013766">
    <property type="entry name" value="Thioredoxin_domain"/>
</dbReference>
<organism evidence="2 3">
    <name type="scientific">Asanoa iriomotensis</name>
    <dbReference type="NCBI Taxonomy" id="234613"/>
    <lineage>
        <taxon>Bacteria</taxon>
        <taxon>Bacillati</taxon>
        <taxon>Actinomycetota</taxon>
        <taxon>Actinomycetes</taxon>
        <taxon>Micromonosporales</taxon>
        <taxon>Micromonosporaceae</taxon>
        <taxon>Asanoa</taxon>
    </lineage>
</organism>